<dbReference type="PANTHER" id="PTHR10277:SF48">
    <property type="entry name" value="HOMOCITRATE SYNTHASE, CYTOSOLIC ISOZYME-RELATED"/>
    <property type="match status" value="1"/>
</dbReference>
<dbReference type="PROSITE" id="PS00815">
    <property type="entry name" value="AIPM_HOMOCIT_SYNTH_1"/>
    <property type="match status" value="1"/>
</dbReference>
<evidence type="ECO:0000256" key="12">
    <source>
        <dbReference type="ARBA" id="ARBA00048363"/>
    </source>
</evidence>
<dbReference type="EC" id="2.3.3.14" evidence="5 13"/>
<dbReference type="Gene3D" id="3.20.20.70">
    <property type="entry name" value="Aldolase class I"/>
    <property type="match status" value="1"/>
</dbReference>
<dbReference type="CDD" id="cd07948">
    <property type="entry name" value="DRE_TIM_HCS"/>
    <property type="match status" value="1"/>
</dbReference>
<dbReference type="EMBL" id="CP021081">
    <property type="protein sequence ID" value="ASN81185.1"/>
    <property type="molecule type" value="Genomic_DNA"/>
</dbReference>
<dbReference type="STRING" id="317577.GCA_000419625_02045"/>
<keyword evidence="10" id="KW-0457">Lysine biosynthesis</keyword>
<evidence type="ECO:0000256" key="1">
    <source>
        <dbReference type="ARBA" id="ARBA00001936"/>
    </source>
</evidence>
<dbReference type="InterPro" id="IPR054691">
    <property type="entry name" value="LeuA/HCS_post-cat"/>
</dbReference>
<comment type="similarity">
    <text evidence="4">Belongs to the alpha-IPM synthase/homocitrate synthase family. Homocitrate synthase LYS20/LYS21 subfamily.</text>
</comment>
<evidence type="ECO:0000256" key="3">
    <source>
        <dbReference type="ARBA" id="ARBA00004755"/>
    </source>
</evidence>
<keyword evidence="17" id="KW-1185">Reference proteome</keyword>
<evidence type="ECO:0000256" key="5">
    <source>
        <dbReference type="ARBA" id="ARBA00012974"/>
    </source>
</evidence>
<evidence type="ECO:0000256" key="4">
    <source>
        <dbReference type="ARBA" id="ARBA00006361"/>
    </source>
</evidence>
<dbReference type="InterPro" id="IPR000891">
    <property type="entry name" value="PYR_CT"/>
</dbReference>
<dbReference type="Gene3D" id="1.10.238.260">
    <property type="match status" value="1"/>
</dbReference>
<dbReference type="InterPro" id="IPR048253">
    <property type="entry name" value="DRE_TIM_HCS_fun_bact"/>
</dbReference>
<organism evidence="16 17">
    <name type="scientific">Deinococcus ficus</name>
    <dbReference type="NCBI Taxonomy" id="317577"/>
    <lineage>
        <taxon>Bacteria</taxon>
        <taxon>Thermotogati</taxon>
        <taxon>Deinococcota</taxon>
        <taxon>Deinococci</taxon>
        <taxon>Deinococcales</taxon>
        <taxon>Deinococcaceae</taxon>
        <taxon>Deinococcus</taxon>
    </lineage>
</organism>
<reference evidence="16 17" key="1">
    <citation type="submission" date="2017-05" db="EMBL/GenBank/DDBJ databases">
        <title>The complete genome sequence of Deinococcus ficus isolated from the rhizosphere of the Ficus religiosa L. in Taiwan.</title>
        <authorList>
            <person name="Wu K.-M."/>
            <person name="Liao T.-L."/>
            <person name="Liu Y.-M."/>
            <person name="Young C.-C."/>
            <person name="Tsai S.-F."/>
        </authorList>
    </citation>
    <scope>NUCLEOTIDE SEQUENCE [LARGE SCALE GENOMIC DNA]</scope>
    <source>
        <strain evidence="16 17">CC-FR2-10</strain>
    </source>
</reference>
<keyword evidence="6" id="KW-0028">Amino-acid biosynthesis</keyword>
<keyword evidence="11" id="KW-0464">Manganese</keyword>
<dbReference type="GO" id="GO:0046872">
    <property type="term" value="F:metal ion binding"/>
    <property type="evidence" value="ECO:0007669"/>
    <property type="project" value="UniProtKB-KW"/>
</dbReference>
<evidence type="ECO:0000256" key="7">
    <source>
        <dbReference type="ARBA" id="ARBA00022679"/>
    </source>
</evidence>
<comment type="cofactor">
    <cofactor evidence="1">
        <name>Mn(2+)</name>
        <dbReference type="ChEBI" id="CHEBI:29035"/>
    </cofactor>
</comment>
<dbReference type="RefSeq" id="WP_043778004.1">
    <property type="nucleotide sequence ID" value="NZ_CP021081.1"/>
</dbReference>
<dbReference type="SUPFAM" id="SSF51569">
    <property type="entry name" value="Aldolase"/>
    <property type="match status" value="1"/>
</dbReference>
<dbReference type="Pfam" id="PF22617">
    <property type="entry name" value="HCS_D2"/>
    <property type="match status" value="1"/>
</dbReference>
<dbReference type="PROSITE" id="PS50991">
    <property type="entry name" value="PYR_CT"/>
    <property type="match status" value="1"/>
</dbReference>
<evidence type="ECO:0000313" key="17">
    <source>
        <dbReference type="Proteomes" id="UP000259030"/>
    </source>
</evidence>
<evidence type="ECO:0000256" key="14">
    <source>
        <dbReference type="RuleBase" id="RU003523"/>
    </source>
</evidence>
<comment type="cofactor">
    <cofactor evidence="2">
        <name>Mg(2+)</name>
        <dbReference type="ChEBI" id="CHEBI:18420"/>
    </cofactor>
</comment>
<dbReference type="GO" id="GO:0019878">
    <property type="term" value="P:lysine biosynthetic process via aminoadipic acid"/>
    <property type="evidence" value="ECO:0007669"/>
    <property type="project" value="UniProtKB-UniPathway"/>
</dbReference>
<protein>
    <recommendedName>
        <fullName evidence="5 13">Homocitrate synthase</fullName>
        <ecNumber evidence="5 13">2.3.3.14</ecNumber>
    </recommendedName>
</protein>
<evidence type="ECO:0000256" key="13">
    <source>
        <dbReference type="NCBIfam" id="TIGR02146"/>
    </source>
</evidence>
<dbReference type="PANTHER" id="PTHR10277">
    <property type="entry name" value="HOMOCITRATE SYNTHASE-RELATED"/>
    <property type="match status" value="1"/>
</dbReference>
<keyword evidence="7 14" id="KW-0808">Transferase</keyword>
<accession>A0A221SX02</accession>
<evidence type="ECO:0000256" key="2">
    <source>
        <dbReference type="ARBA" id="ARBA00001946"/>
    </source>
</evidence>
<dbReference type="NCBIfam" id="TIGR02146">
    <property type="entry name" value="LysS_fung_arch"/>
    <property type="match status" value="1"/>
</dbReference>
<dbReference type="PROSITE" id="PS00816">
    <property type="entry name" value="AIPM_HOMOCIT_SYNTH_2"/>
    <property type="match status" value="1"/>
</dbReference>
<comment type="pathway">
    <text evidence="3">Amino-acid biosynthesis; L-lysine biosynthesis via AAA pathway; L-alpha-aminoadipate from 2-oxoglutarate: step 1/5.</text>
</comment>
<feature type="domain" description="Pyruvate carboxyltransferase" evidence="15">
    <location>
        <begin position="16"/>
        <end position="273"/>
    </location>
</feature>
<evidence type="ECO:0000259" key="15">
    <source>
        <dbReference type="PROSITE" id="PS50991"/>
    </source>
</evidence>
<dbReference type="KEGG" id="dfc:DFI_09345"/>
<proteinExistence type="inferred from homology"/>
<dbReference type="InterPro" id="IPR011872">
    <property type="entry name" value="Homocitrate_synth"/>
</dbReference>
<keyword evidence="8" id="KW-0479">Metal-binding</keyword>
<dbReference type="Pfam" id="PF00682">
    <property type="entry name" value="HMGL-like"/>
    <property type="match status" value="1"/>
</dbReference>
<evidence type="ECO:0000256" key="6">
    <source>
        <dbReference type="ARBA" id="ARBA00022605"/>
    </source>
</evidence>
<evidence type="ECO:0000256" key="9">
    <source>
        <dbReference type="ARBA" id="ARBA00022842"/>
    </source>
</evidence>
<evidence type="ECO:0000256" key="11">
    <source>
        <dbReference type="ARBA" id="ARBA00023211"/>
    </source>
</evidence>
<dbReference type="UniPathway" id="UPA00033">
    <property type="reaction ID" value="UER00028"/>
</dbReference>
<sequence>MTQDATPAPLIPATSWAIIDSTLREGEQFARGNFKRDDKIEIARALDAFGVEFIEVTTPMVSQQTHDDIRRLTSLGLRSRFLTHVRCTMEDVQRAADTGVHGLDLLFGTSSFLREFSHGKSIPQIITAAEKVIGWLRHHHPGLQLRFSAEDTFRSEETDLMAVYRAVSDMGVHRVGLADTVGVATPRQVYALVREVRKVIAPDCGIEFHGHNDTGCAVSNAYEAVEAGATHIDTTILGIGERNGITPLGGFLARMFTFDPQGLMDKYQLPLLPELDNMIARMVGLPIPWNNYLTGEFAYNHKAGMHLKAIYLNPGAYEVIPPELFGVGRSIQAASKITGKHAIAFRARELGLHYGEDALRRVTDHIKALAEDGDLDDAHLEQVLREWVSA</sequence>
<dbReference type="GO" id="GO:0004410">
    <property type="term" value="F:homocitrate synthase activity"/>
    <property type="evidence" value="ECO:0007669"/>
    <property type="project" value="UniProtKB-EC"/>
</dbReference>
<gene>
    <name evidence="16" type="ORF">DFI_09345</name>
</gene>
<dbReference type="InterPro" id="IPR050073">
    <property type="entry name" value="2-IPM_HCS-like"/>
</dbReference>
<evidence type="ECO:0000256" key="10">
    <source>
        <dbReference type="ARBA" id="ARBA00023154"/>
    </source>
</evidence>
<comment type="catalytic activity">
    <reaction evidence="12">
        <text>acetyl-CoA + 2-oxoglutarate + H2O = (2R)-homocitrate + CoA + H(+)</text>
        <dbReference type="Rhea" id="RHEA:12929"/>
        <dbReference type="ChEBI" id="CHEBI:15377"/>
        <dbReference type="ChEBI" id="CHEBI:15378"/>
        <dbReference type="ChEBI" id="CHEBI:16810"/>
        <dbReference type="ChEBI" id="CHEBI:57287"/>
        <dbReference type="ChEBI" id="CHEBI:57288"/>
        <dbReference type="ChEBI" id="CHEBI:58884"/>
        <dbReference type="EC" id="2.3.3.14"/>
    </reaction>
    <physiologicalReaction direction="left-to-right" evidence="12">
        <dbReference type="Rhea" id="RHEA:12930"/>
    </physiologicalReaction>
</comment>
<evidence type="ECO:0000313" key="16">
    <source>
        <dbReference type="EMBL" id="ASN81185.1"/>
    </source>
</evidence>
<keyword evidence="9" id="KW-0460">Magnesium</keyword>
<dbReference type="InterPro" id="IPR002034">
    <property type="entry name" value="AIPM/Hcit_synth_CS"/>
</dbReference>
<dbReference type="Proteomes" id="UP000259030">
    <property type="component" value="Chromosome"/>
</dbReference>
<name>A0A221SX02_9DEIO</name>
<dbReference type="InterPro" id="IPR013785">
    <property type="entry name" value="Aldolase_TIM"/>
</dbReference>
<evidence type="ECO:0000256" key="8">
    <source>
        <dbReference type="ARBA" id="ARBA00022723"/>
    </source>
</evidence>
<dbReference type="AlphaFoldDB" id="A0A221SX02"/>